<protein>
    <submittedName>
        <fullName evidence="1">Spindle assembly abnormal protein 6</fullName>
    </submittedName>
</protein>
<dbReference type="Pfam" id="PF04788">
    <property type="entry name" value="DUF620"/>
    <property type="match status" value="1"/>
</dbReference>
<reference evidence="1" key="1">
    <citation type="submission" date="2023-02" db="EMBL/GenBank/DDBJ databases">
        <title>Genome of toxic invasive species Heracleum sosnowskyi carries increased number of genes despite the absence of recent whole-genome duplications.</title>
        <authorList>
            <person name="Schelkunov M."/>
            <person name="Shtratnikova V."/>
            <person name="Makarenko M."/>
            <person name="Klepikova A."/>
            <person name="Omelchenko D."/>
            <person name="Novikova G."/>
            <person name="Obukhova E."/>
            <person name="Bogdanov V."/>
            <person name="Penin A."/>
            <person name="Logacheva M."/>
        </authorList>
    </citation>
    <scope>NUCLEOTIDE SEQUENCE</scope>
    <source>
        <strain evidence="1">Hsosn_3</strain>
        <tissue evidence="1">Leaf</tissue>
    </source>
</reference>
<reference evidence="1" key="2">
    <citation type="submission" date="2023-05" db="EMBL/GenBank/DDBJ databases">
        <authorList>
            <person name="Schelkunov M.I."/>
        </authorList>
    </citation>
    <scope>NUCLEOTIDE SEQUENCE</scope>
    <source>
        <strain evidence="1">Hsosn_3</strain>
        <tissue evidence="1">Leaf</tissue>
    </source>
</reference>
<proteinExistence type="predicted"/>
<dbReference type="PANTHER" id="PTHR31300">
    <property type="entry name" value="LIPASE"/>
    <property type="match status" value="1"/>
</dbReference>
<sequence length="370" mass="41324">MRTMCTNFDRKDGLETVLEVPMPEEVFASMGSNAYLRWQNIRCKMRAQLEGDQTSNDLFLMMLKIVSAPVIPYQPPFFHPHLPLASVKDGSFQAATAKYIVQQYIAATGGQAALDAINSMCAVGQVSMASSPIQVGDAEDEDGPNTSDSGGFVLWQMDPDFWYLELVVSSCKISAGSDGKIGWSQSSNSSIATRGPPRPLRRFYQGLDPRSIVNIFFKAMCLGEKTTNDEECFILKHETNKEVLMAQKTENTDVVHHTIWGYFSQRTGLLIKFEDTKLVKMNAAKKDDHVFWETSMESVLEDYRVVDGINVAHSGRTTGTLFRYGQGQNHKAKIEETWKIEDVDFNVRGLTTDCFLPPAEAVADSELQNN</sequence>
<dbReference type="EMBL" id="JAUIZM010000002">
    <property type="protein sequence ID" value="KAK1395650.1"/>
    <property type="molecule type" value="Genomic_DNA"/>
</dbReference>
<keyword evidence="2" id="KW-1185">Reference proteome</keyword>
<organism evidence="1 2">
    <name type="scientific">Heracleum sosnowskyi</name>
    <dbReference type="NCBI Taxonomy" id="360622"/>
    <lineage>
        <taxon>Eukaryota</taxon>
        <taxon>Viridiplantae</taxon>
        <taxon>Streptophyta</taxon>
        <taxon>Embryophyta</taxon>
        <taxon>Tracheophyta</taxon>
        <taxon>Spermatophyta</taxon>
        <taxon>Magnoliopsida</taxon>
        <taxon>eudicotyledons</taxon>
        <taxon>Gunneridae</taxon>
        <taxon>Pentapetalae</taxon>
        <taxon>asterids</taxon>
        <taxon>campanulids</taxon>
        <taxon>Apiales</taxon>
        <taxon>Apiaceae</taxon>
        <taxon>Apioideae</taxon>
        <taxon>apioid superclade</taxon>
        <taxon>Tordylieae</taxon>
        <taxon>Tordyliinae</taxon>
        <taxon>Heracleum</taxon>
    </lineage>
</organism>
<dbReference type="AlphaFoldDB" id="A0AAD8J4K3"/>
<accession>A0AAD8J4K3</accession>
<dbReference type="InterPro" id="IPR006873">
    <property type="entry name" value="DUF620"/>
</dbReference>
<evidence type="ECO:0000313" key="1">
    <source>
        <dbReference type="EMBL" id="KAK1395650.1"/>
    </source>
</evidence>
<name>A0AAD8J4K3_9APIA</name>
<dbReference type="Proteomes" id="UP001237642">
    <property type="component" value="Unassembled WGS sequence"/>
</dbReference>
<evidence type="ECO:0000313" key="2">
    <source>
        <dbReference type="Proteomes" id="UP001237642"/>
    </source>
</evidence>
<comment type="caution">
    <text evidence="1">The sequence shown here is derived from an EMBL/GenBank/DDBJ whole genome shotgun (WGS) entry which is preliminary data.</text>
</comment>
<gene>
    <name evidence="1" type="ORF">POM88_005513</name>
</gene>
<dbReference type="PANTHER" id="PTHR31300:SF25">
    <property type="entry name" value="DUF620 FAMILY PROTEIN (DUF620)"/>
    <property type="match status" value="1"/>
</dbReference>